<feature type="transmembrane region" description="Helical" evidence="1">
    <location>
        <begin position="154"/>
        <end position="173"/>
    </location>
</feature>
<dbReference type="CDD" id="cd16015">
    <property type="entry name" value="LTA_synthase"/>
    <property type="match status" value="1"/>
</dbReference>
<dbReference type="InterPro" id="IPR000917">
    <property type="entry name" value="Sulfatase_N"/>
</dbReference>
<dbReference type="Gene3D" id="3.40.720.10">
    <property type="entry name" value="Alkaline Phosphatase, subunit A"/>
    <property type="match status" value="1"/>
</dbReference>
<dbReference type="SUPFAM" id="SSF53649">
    <property type="entry name" value="Alkaline phosphatase-like"/>
    <property type="match status" value="1"/>
</dbReference>
<dbReference type="PANTHER" id="PTHR43751:SF3">
    <property type="entry name" value="SULFATASE N-TERMINAL DOMAIN-CONTAINING PROTEIN"/>
    <property type="match status" value="1"/>
</dbReference>
<keyword evidence="1" id="KW-1133">Transmembrane helix</keyword>
<feature type="transmembrane region" description="Helical" evidence="1">
    <location>
        <begin position="194"/>
        <end position="212"/>
    </location>
</feature>
<dbReference type="InterPro" id="IPR017850">
    <property type="entry name" value="Alkaline_phosphatase_core_sf"/>
</dbReference>
<dbReference type="PANTHER" id="PTHR43751">
    <property type="entry name" value="SULFATASE"/>
    <property type="match status" value="1"/>
</dbReference>
<dbReference type="Pfam" id="PF00884">
    <property type="entry name" value="Sulfatase"/>
    <property type="match status" value="1"/>
</dbReference>
<keyword evidence="1" id="KW-0812">Transmembrane</keyword>
<sequence length="657" mass="71763">MTAEPTSLSTAADDHPISSRMWFLDRRTAWYLGALLIPLAGYGIVLKIIRIADRGELPGPIALLDQVSSDLLFGTGFGLAWMVIFATLGRLRFGRPVALVGLHLSAIIVAAVTTAFHVYYLRTGSPLTLTRLTSAVDSAGEISGLVAAELQPTVVILLLSAIGYAVAGPALMLRLLARRTGTANPGGGSRRPPVAAALLTLALLLGAVYSGPSSPSYFSRAPVLAVGLSGLEDRAATRPADLPEPDMISPPVGTKLVAGAKTEQRNVVIITLESQRAISTAPYSADPSLTPNLAALAESSLVAEQAYAVMPHTSKSLTATYCGIEPPFDTRNSESGLDEPEGRGVAGRCLPDLLSEQGYRTGFFQSATETYDQRREVITNQFGFDDFAGTEDLPTDGFSEANYFGYEDDVMLAPSRDWIERDPSRPFLLGYLTVTAHHDYAMPDGFETEQLADDPELNGYLNGLRYQDRFVGKVIQQFKDLDRYDDTIFVITGDHGEGFGEHKLRQHDNTIYQEGVQVPLIVHDPQRFAGGERITTPVQHPAILPTVTDLLGYTITGGKYRSASLLSRTARPPVMISCFEEARCLARIEGSLKYIHHYGYRPDEVFDLATDPGETRNLAETIPADDLARYRAEALQWRRQVDRMYDDYRNPPPPQPR</sequence>
<feature type="transmembrane region" description="Helical" evidence="1">
    <location>
        <begin position="29"/>
        <end position="51"/>
    </location>
</feature>
<organism evidence="3 4">
    <name type="scientific">Microlunatus parietis</name>
    <dbReference type="NCBI Taxonomy" id="682979"/>
    <lineage>
        <taxon>Bacteria</taxon>
        <taxon>Bacillati</taxon>
        <taxon>Actinomycetota</taxon>
        <taxon>Actinomycetes</taxon>
        <taxon>Propionibacteriales</taxon>
        <taxon>Propionibacteriaceae</taxon>
        <taxon>Microlunatus</taxon>
    </lineage>
</organism>
<gene>
    <name evidence="3" type="ORF">BKA15_001325</name>
</gene>
<dbReference type="Proteomes" id="UP000569914">
    <property type="component" value="Unassembled WGS sequence"/>
</dbReference>
<keyword evidence="4" id="KW-1185">Reference proteome</keyword>
<proteinExistence type="predicted"/>
<feature type="transmembrane region" description="Helical" evidence="1">
    <location>
        <begin position="71"/>
        <end position="91"/>
    </location>
</feature>
<accession>A0A7Y9I4P9</accession>
<dbReference type="AlphaFoldDB" id="A0A7Y9I4P9"/>
<protein>
    <submittedName>
        <fullName evidence="3">Arylsulfatase A-like enzyme</fullName>
    </submittedName>
</protein>
<name>A0A7Y9I4P9_9ACTN</name>
<feature type="transmembrane region" description="Helical" evidence="1">
    <location>
        <begin position="98"/>
        <end position="120"/>
    </location>
</feature>
<comment type="caution">
    <text evidence="3">The sequence shown here is derived from an EMBL/GenBank/DDBJ whole genome shotgun (WGS) entry which is preliminary data.</text>
</comment>
<reference evidence="3 4" key="1">
    <citation type="submission" date="2020-07" db="EMBL/GenBank/DDBJ databases">
        <title>Sequencing the genomes of 1000 actinobacteria strains.</title>
        <authorList>
            <person name="Klenk H.-P."/>
        </authorList>
    </citation>
    <scope>NUCLEOTIDE SEQUENCE [LARGE SCALE GENOMIC DNA]</scope>
    <source>
        <strain evidence="3 4">DSM 22083</strain>
    </source>
</reference>
<dbReference type="EMBL" id="JACCBU010000001">
    <property type="protein sequence ID" value="NYE69996.1"/>
    <property type="molecule type" value="Genomic_DNA"/>
</dbReference>
<feature type="domain" description="Sulfatase N-terminal" evidence="2">
    <location>
        <begin position="265"/>
        <end position="553"/>
    </location>
</feature>
<dbReference type="RefSeq" id="WP_179749144.1">
    <property type="nucleotide sequence ID" value="NZ_JACCBU010000001.1"/>
</dbReference>
<evidence type="ECO:0000313" key="3">
    <source>
        <dbReference type="EMBL" id="NYE69996.1"/>
    </source>
</evidence>
<evidence type="ECO:0000259" key="2">
    <source>
        <dbReference type="Pfam" id="PF00884"/>
    </source>
</evidence>
<evidence type="ECO:0000313" key="4">
    <source>
        <dbReference type="Proteomes" id="UP000569914"/>
    </source>
</evidence>
<evidence type="ECO:0000256" key="1">
    <source>
        <dbReference type="SAM" id="Phobius"/>
    </source>
</evidence>
<keyword evidence="1" id="KW-0472">Membrane</keyword>
<dbReference type="InterPro" id="IPR052701">
    <property type="entry name" value="GAG_Ulvan_Degrading_Sulfatases"/>
</dbReference>